<gene>
    <name evidence="1" type="ORF">DW007_15060</name>
</gene>
<dbReference type="EMBL" id="QROY01000021">
    <property type="protein sequence ID" value="RHL64719.1"/>
    <property type="molecule type" value="Genomic_DNA"/>
</dbReference>
<organism evidence="1 2">
    <name type="scientific">Lachnospira eligens</name>
    <dbReference type="NCBI Taxonomy" id="39485"/>
    <lineage>
        <taxon>Bacteria</taxon>
        <taxon>Bacillati</taxon>
        <taxon>Bacillota</taxon>
        <taxon>Clostridia</taxon>
        <taxon>Lachnospirales</taxon>
        <taxon>Lachnospiraceae</taxon>
        <taxon>Lachnospira</taxon>
    </lineage>
</organism>
<reference evidence="1 2" key="1">
    <citation type="submission" date="2018-08" db="EMBL/GenBank/DDBJ databases">
        <title>A genome reference for cultivated species of the human gut microbiota.</title>
        <authorList>
            <person name="Zou Y."/>
            <person name="Xue W."/>
            <person name="Luo G."/>
        </authorList>
    </citation>
    <scope>NUCLEOTIDE SEQUENCE [LARGE SCALE GENOMIC DNA]</scope>
    <source>
        <strain evidence="1 2">AF36-7BH</strain>
    </source>
</reference>
<comment type="caution">
    <text evidence="1">The sequence shown here is derived from an EMBL/GenBank/DDBJ whole genome shotgun (WGS) entry which is preliminary data.</text>
</comment>
<dbReference type="AlphaFoldDB" id="A0A415M7H5"/>
<protein>
    <submittedName>
        <fullName evidence="1">Transposase</fullName>
    </submittedName>
</protein>
<name>A0A415M7H5_9FIRM</name>
<evidence type="ECO:0000313" key="1">
    <source>
        <dbReference type="EMBL" id="RHL64719.1"/>
    </source>
</evidence>
<dbReference type="Proteomes" id="UP000285201">
    <property type="component" value="Unassembled WGS sequence"/>
</dbReference>
<sequence>MKEKDITQKVLEDNNDIFADIVNVLLFDGESEVEENELVNTTVHSQYKAEDGKVHEQER</sequence>
<evidence type="ECO:0000313" key="2">
    <source>
        <dbReference type="Proteomes" id="UP000285201"/>
    </source>
</evidence>
<accession>A0A415M7H5</accession>
<proteinExistence type="predicted"/>
<feature type="non-terminal residue" evidence="1">
    <location>
        <position position="59"/>
    </location>
</feature>